<evidence type="ECO:0000313" key="3">
    <source>
        <dbReference type="Proteomes" id="UP000596827"/>
    </source>
</evidence>
<protein>
    <submittedName>
        <fullName evidence="2">Uncharacterized protein</fullName>
    </submittedName>
</protein>
<comment type="caution">
    <text evidence="2">The sequence shown here is derived from an EMBL/GenBank/DDBJ whole genome shotgun (WGS) entry which is preliminary data.</text>
</comment>
<dbReference type="RefSeq" id="WP_187082262.1">
    <property type="nucleotide sequence ID" value="NZ_JACORU010000005.1"/>
</dbReference>
<proteinExistence type="predicted"/>
<gene>
    <name evidence="2" type="ORF">H8R02_15075</name>
</gene>
<feature type="coiled-coil region" evidence="1">
    <location>
        <begin position="11"/>
        <end position="38"/>
    </location>
</feature>
<evidence type="ECO:0000256" key="1">
    <source>
        <dbReference type="SAM" id="Coils"/>
    </source>
</evidence>
<dbReference type="AlphaFoldDB" id="A0A923MAJ6"/>
<reference evidence="2" key="1">
    <citation type="submission" date="2020-08" db="EMBL/GenBank/DDBJ databases">
        <title>Ramlibacter sp. GTP1 16S ribosomal RNA gene genome sequencing and assembly.</title>
        <authorList>
            <person name="Kang M."/>
        </authorList>
    </citation>
    <scope>NUCLEOTIDE SEQUENCE</scope>
    <source>
        <strain evidence="2">GTP1</strain>
    </source>
</reference>
<dbReference type="Proteomes" id="UP000596827">
    <property type="component" value="Unassembled WGS sequence"/>
</dbReference>
<accession>A0A923MAJ6</accession>
<keyword evidence="3" id="KW-1185">Reference proteome</keyword>
<organism evidence="2 3">
    <name type="scientific">Ramlibacter albus</name>
    <dbReference type="NCBI Taxonomy" id="2079448"/>
    <lineage>
        <taxon>Bacteria</taxon>
        <taxon>Pseudomonadati</taxon>
        <taxon>Pseudomonadota</taxon>
        <taxon>Betaproteobacteria</taxon>
        <taxon>Burkholderiales</taxon>
        <taxon>Comamonadaceae</taxon>
        <taxon>Ramlibacter</taxon>
    </lineage>
</organism>
<sequence length="81" mass="9206">MPNLQWEMDQLRLADEHIATAERSIAELRSDIEKQQAHGGDSYLGERALHAALGALEEFRRHRELIVDTIQSIKDGRLPST</sequence>
<keyword evidence="1" id="KW-0175">Coiled coil</keyword>
<name>A0A923MAJ6_9BURK</name>
<dbReference type="EMBL" id="JACORU010000005">
    <property type="protein sequence ID" value="MBC5765789.1"/>
    <property type="molecule type" value="Genomic_DNA"/>
</dbReference>
<evidence type="ECO:0000313" key="2">
    <source>
        <dbReference type="EMBL" id="MBC5765789.1"/>
    </source>
</evidence>